<keyword evidence="2" id="KW-1133">Transmembrane helix</keyword>
<dbReference type="EMBL" id="BK015458">
    <property type="protein sequence ID" value="DAE07862.1"/>
    <property type="molecule type" value="Genomic_DNA"/>
</dbReference>
<evidence type="ECO:0000256" key="2">
    <source>
        <dbReference type="SAM" id="Phobius"/>
    </source>
</evidence>
<name>A0A8S5PLB9_9CAUD</name>
<feature type="coiled-coil region" evidence="1">
    <location>
        <begin position="29"/>
        <end position="59"/>
    </location>
</feature>
<sequence length="128" mass="14445">MDAASMATTIIVAASIPSAFTGFCFWLIEQNIKKRADKEKEEREEHQRKVDEREQIREKNELCIINSVNAAIALGEATARAVQRIPDAHCNGDMHAALDYAQKVKHEQKNFLNEQALKHIIEEGEQAS</sequence>
<evidence type="ECO:0008006" key="4">
    <source>
        <dbReference type="Google" id="ProtNLM"/>
    </source>
</evidence>
<keyword evidence="2" id="KW-0812">Transmembrane</keyword>
<keyword evidence="2" id="KW-0472">Membrane</keyword>
<organism evidence="3">
    <name type="scientific">Caudovirales sp. ctIsq18</name>
    <dbReference type="NCBI Taxonomy" id="2825762"/>
    <lineage>
        <taxon>Viruses</taxon>
        <taxon>Duplodnaviria</taxon>
        <taxon>Heunggongvirae</taxon>
        <taxon>Uroviricota</taxon>
        <taxon>Caudoviricetes</taxon>
    </lineage>
</organism>
<accession>A0A8S5PLB9</accession>
<evidence type="ECO:0000313" key="3">
    <source>
        <dbReference type="EMBL" id="DAE07862.1"/>
    </source>
</evidence>
<feature type="transmembrane region" description="Helical" evidence="2">
    <location>
        <begin position="6"/>
        <end position="28"/>
    </location>
</feature>
<proteinExistence type="predicted"/>
<evidence type="ECO:0000256" key="1">
    <source>
        <dbReference type="SAM" id="Coils"/>
    </source>
</evidence>
<reference evidence="3" key="1">
    <citation type="journal article" date="2021" name="Proc. Natl. Acad. Sci. U.S.A.">
        <title>A Catalog of Tens of Thousands of Viruses from Human Metagenomes Reveals Hidden Associations with Chronic Diseases.</title>
        <authorList>
            <person name="Tisza M.J."/>
            <person name="Buck C.B."/>
        </authorList>
    </citation>
    <scope>NUCLEOTIDE SEQUENCE</scope>
    <source>
        <strain evidence="3">CtIsq18</strain>
    </source>
</reference>
<protein>
    <recommendedName>
        <fullName evidence="4">Serine/threonine protein kinase</fullName>
    </recommendedName>
</protein>
<keyword evidence="1" id="KW-0175">Coiled coil</keyword>